<evidence type="ECO:0000313" key="2">
    <source>
        <dbReference type="WBParaSite" id="SPAL_0000011200.1"/>
    </source>
</evidence>
<name>A0A0N5B209_STREA</name>
<accession>A0A0N5B209</accession>
<keyword evidence="1" id="KW-1185">Reference proteome</keyword>
<dbReference type="Gene3D" id="3.30.420.10">
    <property type="entry name" value="Ribonuclease H-like superfamily/Ribonuclease H"/>
    <property type="match status" value="1"/>
</dbReference>
<dbReference type="AlphaFoldDB" id="A0A0N5B209"/>
<evidence type="ECO:0000313" key="1">
    <source>
        <dbReference type="Proteomes" id="UP000046392"/>
    </source>
</evidence>
<dbReference type="STRING" id="174720.A0A0N5B209"/>
<proteinExistence type="predicted"/>
<protein>
    <submittedName>
        <fullName evidence="2">Histone-lysine N-methyltransferase SETMAR</fullName>
    </submittedName>
</protein>
<dbReference type="InterPro" id="IPR036397">
    <property type="entry name" value="RNaseH_sf"/>
</dbReference>
<dbReference type="Proteomes" id="UP000046392">
    <property type="component" value="Unplaced"/>
</dbReference>
<reference evidence="2" key="1">
    <citation type="submission" date="2017-02" db="UniProtKB">
        <authorList>
            <consortium name="WormBaseParasite"/>
        </authorList>
    </citation>
    <scope>IDENTIFICATION</scope>
</reference>
<organism evidence="1 2">
    <name type="scientific">Strongyloides papillosus</name>
    <name type="common">Intestinal threadworm</name>
    <dbReference type="NCBI Taxonomy" id="174720"/>
    <lineage>
        <taxon>Eukaryota</taxon>
        <taxon>Metazoa</taxon>
        <taxon>Ecdysozoa</taxon>
        <taxon>Nematoda</taxon>
        <taxon>Chromadorea</taxon>
        <taxon>Rhabditida</taxon>
        <taxon>Tylenchina</taxon>
        <taxon>Panagrolaimomorpha</taxon>
        <taxon>Strongyloidoidea</taxon>
        <taxon>Strongyloididae</taxon>
        <taxon>Strongyloides</taxon>
    </lineage>
</organism>
<sequence>KTAFEAFIESRTPDFYANGINKLVSRWQQCVDSNSSYFE</sequence>
<dbReference type="WBParaSite" id="SPAL_0000011200.1">
    <property type="protein sequence ID" value="SPAL_0000011200.1"/>
    <property type="gene ID" value="SPAL_0000011200"/>
</dbReference>
<dbReference type="GO" id="GO:0003676">
    <property type="term" value="F:nucleic acid binding"/>
    <property type="evidence" value="ECO:0007669"/>
    <property type="project" value="InterPro"/>
</dbReference>